<dbReference type="NCBIfam" id="NF006969">
    <property type="entry name" value="PRK09441.1-2"/>
    <property type="match status" value="1"/>
</dbReference>
<dbReference type="SUPFAM" id="SSF51445">
    <property type="entry name" value="(Trans)glycosidases"/>
    <property type="match status" value="1"/>
</dbReference>
<dbReference type="GO" id="GO:0005509">
    <property type="term" value="F:calcium ion binding"/>
    <property type="evidence" value="ECO:0007669"/>
    <property type="project" value="InterPro"/>
</dbReference>
<reference evidence="12" key="1">
    <citation type="submission" date="2017-01" db="EMBL/GenBank/DDBJ databases">
        <authorList>
            <person name="Varghese N."/>
            <person name="Submissions S."/>
        </authorList>
    </citation>
    <scope>NUCLEOTIDE SEQUENCE [LARGE SCALE GENOMIC DNA]</scope>
    <source>
        <strain evidence="12">ATCC 700103</strain>
    </source>
</reference>
<keyword evidence="6" id="KW-0326">Glycosidase</keyword>
<name>A0A1N6WZ18_9FIRM</name>
<evidence type="ECO:0000313" key="12">
    <source>
        <dbReference type="Proteomes" id="UP000185669"/>
    </source>
</evidence>
<dbReference type="InterPro" id="IPR006047">
    <property type="entry name" value="GH13_cat_dom"/>
</dbReference>
<accession>A0A1N6WZ18</accession>
<feature type="active site" description="Nucleophile" evidence="7">
    <location>
        <position position="223"/>
    </location>
</feature>
<feature type="binding site" evidence="8">
    <location>
        <position position="186"/>
    </location>
    <ligand>
        <name>Ca(2+)</name>
        <dbReference type="ChEBI" id="CHEBI:29108"/>
        <label>1</label>
    </ligand>
</feature>
<comment type="similarity">
    <text evidence="2 9">Belongs to the glycosyl hydrolase 13 family.</text>
</comment>
<feature type="binding site" evidence="8">
    <location>
        <position position="158"/>
    </location>
    <ligand>
        <name>Ca(2+)</name>
        <dbReference type="ChEBI" id="CHEBI:29108"/>
        <label>2</label>
    </ligand>
</feature>
<dbReference type="Gene3D" id="3.20.20.80">
    <property type="entry name" value="Glycosidases"/>
    <property type="match status" value="1"/>
</dbReference>
<dbReference type="SUPFAM" id="SSF51011">
    <property type="entry name" value="Glycosyl hydrolase domain"/>
    <property type="match status" value="1"/>
</dbReference>
<evidence type="ECO:0000259" key="10">
    <source>
        <dbReference type="SMART" id="SM00642"/>
    </source>
</evidence>
<evidence type="ECO:0000256" key="2">
    <source>
        <dbReference type="ARBA" id="ARBA00008061"/>
    </source>
</evidence>
<feature type="active site" description="Proton donor" evidence="7">
    <location>
        <position position="253"/>
    </location>
</feature>
<evidence type="ECO:0000256" key="9">
    <source>
        <dbReference type="RuleBase" id="RU003615"/>
    </source>
</evidence>
<evidence type="ECO:0000256" key="4">
    <source>
        <dbReference type="ARBA" id="ARBA00022801"/>
    </source>
</evidence>
<comment type="cofactor">
    <cofactor evidence="1">
        <name>Ca(2+)</name>
        <dbReference type="ChEBI" id="CHEBI:29108"/>
    </cofactor>
</comment>
<organism evidence="11 12">
    <name type="scientific">Halanaerobium kushneri</name>
    <dbReference type="NCBI Taxonomy" id="56779"/>
    <lineage>
        <taxon>Bacteria</taxon>
        <taxon>Bacillati</taxon>
        <taxon>Bacillota</taxon>
        <taxon>Clostridia</taxon>
        <taxon>Halanaerobiales</taxon>
        <taxon>Halanaerobiaceae</taxon>
        <taxon>Halanaerobium</taxon>
    </lineage>
</organism>
<evidence type="ECO:0000256" key="6">
    <source>
        <dbReference type="ARBA" id="ARBA00023295"/>
    </source>
</evidence>
<dbReference type="STRING" id="56779.SAMN05421834_110105"/>
<feature type="binding site" evidence="8">
    <location>
        <position position="180"/>
    </location>
    <ligand>
        <name>Ca(2+)</name>
        <dbReference type="ChEBI" id="CHEBI:29108"/>
        <label>2</label>
    </ligand>
</feature>
<keyword evidence="8" id="KW-0106">Calcium</keyword>
<dbReference type="InterPro" id="IPR015237">
    <property type="entry name" value="Alpha-amylase_C_pro"/>
</dbReference>
<dbReference type="InterPro" id="IPR017853">
    <property type="entry name" value="GH"/>
</dbReference>
<dbReference type="Pfam" id="PF09154">
    <property type="entry name" value="Alpha-amy_C_pro"/>
    <property type="match status" value="1"/>
</dbReference>
<feature type="binding site" evidence="8">
    <location>
        <position position="113"/>
    </location>
    <ligand>
        <name>Ca(2+)</name>
        <dbReference type="ChEBI" id="CHEBI:29108"/>
        <label>1</label>
    </ligand>
</feature>
<feature type="binding site" evidence="8">
    <location>
        <position position="227"/>
    </location>
    <ligand>
        <name>Ca(2+)</name>
        <dbReference type="ChEBI" id="CHEBI:29108"/>
        <label>1</label>
    </ligand>
</feature>
<dbReference type="Gene3D" id="2.60.40.1180">
    <property type="entry name" value="Golgi alpha-mannosidase II"/>
    <property type="match status" value="1"/>
</dbReference>
<dbReference type="PRINTS" id="PR00110">
    <property type="entry name" value="ALPHAAMYLASE"/>
</dbReference>
<dbReference type="Pfam" id="PF00128">
    <property type="entry name" value="Alpha-amylase"/>
    <property type="match status" value="1"/>
</dbReference>
<proteinExistence type="inferred from homology"/>
<evidence type="ECO:0000256" key="7">
    <source>
        <dbReference type="PIRSR" id="PIRSR001021-1"/>
    </source>
</evidence>
<dbReference type="GO" id="GO:0004556">
    <property type="term" value="F:alpha-amylase activity"/>
    <property type="evidence" value="ECO:0007669"/>
    <property type="project" value="InterPro"/>
</dbReference>
<dbReference type="PIRSF" id="PIRSF001021">
    <property type="entry name" value="Alph-amls_thrmst"/>
    <property type="match status" value="1"/>
</dbReference>
<evidence type="ECO:0000313" key="11">
    <source>
        <dbReference type="EMBL" id="SIQ95286.1"/>
    </source>
</evidence>
<dbReference type="InterPro" id="IPR013780">
    <property type="entry name" value="Glyco_hydro_b"/>
</dbReference>
<dbReference type="OrthoDB" id="9805159at2"/>
<dbReference type="InterPro" id="IPR013776">
    <property type="entry name" value="A-amylase_thermo"/>
</dbReference>
<feature type="domain" description="Glycosyl hydrolase family 13 catalytic" evidence="10">
    <location>
        <begin position="4"/>
        <end position="377"/>
    </location>
</feature>
<dbReference type="Gene3D" id="2.40.30.140">
    <property type="match status" value="1"/>
</dbReference>
<keyword evidence="5" id="KW-0119">Carbohydrate metabolism</keyword>
<gene>
    <name evidence="11" type="ORF">SAMN05421834_110105</name>
</gene>
<dbReference type="SMART" id="SM00642">
    <property type="entry name" value="Aamy"/>
    <property type="match status" value="1"/>
</dbReference>
<keyword evidence="12" id="KW-1185">Reference proteome</keyword>
<dbReference type="PANTHER" id="PTHR43447">
    <property type="entry name" value="ALPHA-AMYLASE"/>
    <property type="match status" value="1"/>
</dbReference>
<evidence type="ECO:0000256" key="8">
    <source>
        <dbReference type="PIRSR" id="PIRSR001021-2"/>
    </source>
</evidence>
<feature type="binding site" evidence="8">
    <location>
        <position position="291"/>
    </location>
    <ligand>
        <name>Ca(2+)</name>
        <dbReference type="ChEBI" id="CHEBI:29108"/>
        <label>3</label>
    </ligand>
</feature>
<dbReference type="RefSeq" id="WP_076544973.1">
    <property type="nucleotide sequence ID" value="NZ_FTNC01000010.1"/>
</dbReference>
<dbReference type="GO" id="GO:0005975">
    <property type="term" value="P:carbohydrate metabolic process"/>
    <property type="evidence" value="ECO:0007669"/>
    <property type="project" value="InterPro"/>
</dbReference>
<dbReference type="CDD" id="cd11318">
    <property type="entry name" value="AmyAc_bac_fung_AmyA"/>
    <property type="match status" value="1"/>
</dbReference>
<evidence type="ECO:0000256" key="5">
    <source>
        <dbReference type="ARBA" id="ARBA00023277"/>
    </source>
</evidence>
<feature type="binding site" evidence="8">
    <location>
        <position position="194"/>
    </location>
    <ligand>
        <name>Ca(2+)</name>
        <dbReference type="ChEBI" id="CHEBI:29108"/>
        <label>2</label>
    </ligand>
</feature>
<evidence type="ECO:0000256" key="1">
    <source>
        <dbReference type="ARBA" id="ARBA00001913"/>
    </source>
</evidence>
<keyword evidence="3 8" id="KW-0479">Metal-binding</keyword>
<feature type="binding site" evidence="8">
    <location>
        <position position="192"/>
    </location>
    <ligand>
        <name>Ca(2+)</name>
        <dbReference type="ChEBI" id="CHEBI:29108"/>
        <label>1</label>
    </ligand>
</feature>
<protein>
    <submittedName>
        <fullName evidence="11">Alpha-amylase</fullName>
    </submittedName>
</protein>
<dbReference type="AlphaFoldDB" id="A0A1N6WZ18"/>
<sequence>MENPVILQTFYWEMNSNKYAENFPEEKDLWNLIDKRADSIAEAGFDYLWFPPANKGAGGIEDVGYGTYDLWDLGEFKQKGSIRTKYGTKEQLERAVENLHSKGLKLIYDAVLNHRLGADDKETVTLKDGSQADVWTKFDFPGRENKYSNLKLNWTHFDGVDWNERTRRAGEFLFQCKEWDDSYEDDYLMGADIDYDNQEIKAEVINWGKWIINQMDFDGFRLDASTHIDNEMIHDFIEEVTADTEKDLIFIGEAWVNSPKSLMDYLNIVDNKKLCAFDFPLRQSFVEMMKGNLDMRWYGGRGLVNQKDYKNRAVTFVENHDTDHESTNKYGIETIVYRKMQAYTYILMRRDGIPTVFWKDYYNYGLKDKIDKLISARKKFAYGDAFESETNDQKTYSYIRTGDEKHPGSGLVMMITQRENKELVEKTINTGKANTCYYDFTANVKEKVKTDSEGNGNFKVRGTAGEGYSVWVQLEKQ</sequence>
<keyword evidence="4" id="KW-0378">Hydrolase</keyword>
<dbReference type="Proteomes" id="UP000185669">
    <property type="component" value="Unassembled WGS sequence"/>
</dbReference>
<dbReference type="EMBL" id="FTNC01000010">
    <property type="protein sequence ID" value="SIQ95286.1"/>
    <property type="molecule type" value="Genomic_DNA"/>
</dbReference>
<dbReference type="InterPro" id="IPR006046">
    <property type="entry name" value="Alpha_amylase"/>
</dbReference>
<evidence type="ECO:0000256" key="3">
    <source>
        <dbReference type="ARBA" id="ARBA00022723"/>
    </source>
</evidence>